<dbReference type="GO" id="GO:0045492">
    <property type="term" value="P:xylan biosynthetic process"/>
    <property type="evidence" value="ECO:0007669"/>
    <property type="project" value="InterPro"/>
</dbReference>
<evidence type="ECO:0000256" key="5">
    <source>
        <dbReference type="ARBA" id="ARBA00023136"/>
    </source>
</evidence>
<dbReference type="Pfam" id="PF21729">
    <property type="entry name" value="IRX15_IRX15L_GXM"/>
    <property type="match status" value="1"/>
</dbReference>
<protein>
    <submittedName>
        <fullName evidence="7">Palmitoyl-acyl carrier protein thioesterase</fullName>
    </submittedName>
</protein>
<evidence type="ECO:0000256" key="1">
    <source>
        <dbReference type="ARBA" id="ARBA00004194"/>
    </source>
</evidence>
<reference evidence="7" key="1">
    <citation type="submission" date="2019-09" db="EMBL/GenBank/DDBJ databases">
        <title>Draft genome information of white flower Hibiscus syriacus.</title>
        <authorList>
            <person name="Kim Y.-M."/>
        </authorList>
    </citation>
    <scope>NUCLEOTIDE SEQUENCE [LARGE SCALE GENOMIC DNA]</scope>
    <source>
        <strain evidence="7">YM2019G1</strain>
    </source>
</reference>
<dbReference type="Proteomes" id="UP000436088">
    <property type="component" value="Unassembled WGS sequence"/>
</dbReference>
<evidence type="ECO:0000313" key="8">
    <source>
        <dbReference type="Proteomes" id="UP000436088"/>
    </source>
</evidence>
<feature type="region of interest" description="Disordered" evidence="6">
    <location>
        <begin position="27"/>
        <end position="56"/>
    </location>
</feature>
<dbReference type="PANTHER" id="PTHR31444">
    <property type="entry name" value="OS11G0490100 PROTEIN"/>
    <property type="match status" value="1"/>
</dbReference>
<name>A0A6A3AM60_HIBSY</name>
<dbReference type="InterPro" id="IPR006514">
    <property type="entry name" value="IRX15/GXM/AGM"/>
</dbReference>
<evidence type="ECO:0000256" key="2">
    <source>
        <dbReference type="ARBA" id="ARBA00022692"/>
    </source>
</evidence>
<evidence type="ECO:0000256" key="4">
    <source>
        <dbReference type="ARBA" id="ARBA00023034"/>
    </source>
</evidence>
<dbReference type="GO" id="GO:0000139">
    <property type="term" value="C:Golgi membrane"/>
    <property type="evidence" value="ECO:0007669"/>
    <property type="project" value="UniProtKB-SubCell"/>
</dbReference>
<keyword evidence="2" id="KW-0812">Transmembrane</keyword>
<evidence type="ECO:0000256" key="6">
    <source>
        <dbReference type="SAM" id="MobiDB-lite"/>
    </source>
</evidence>
<proteinExistence type="predicted"/>
<dbReference type="AlphaFoldDB" id="A0A6A3AM60"/>
<comment type="subcellular location">
    <subcellularLocation>
        <location evidence="1">Golgi apparatus membrane</location>
        <topology evidence="1">Single-pass membrane protein</topology>
    </subcellularLocation>
</comment>
<accession>A0A6A3AM60</accession>
<organism evidence="7 8">
    <name type="scientific">Hibiscus syriacus</name>
    <name type="common">Rose of Sharon</name>
    <dbReference type="NCBI Taxonomy" id="106335"/>
    <lineage>
        <taxon>Eukaryota</taxon>
        <taxon>Viridiplantae</taxon>
        <taxon>Streptophyta</taxon>
        <taxon>Embryophyta</taxon>
        <taxon>Tracheophyta</taxon>
        <taxon>Spermatophyta</taxon>
        <taxon>Magnoliopsida</taxon>
        <taxon>eudicotyledons</taxon>
        <taxon>Gunneridae</taxon>
        <taxon>Pentapetalae</taxon>
        <taxon>rosids</taxon>
        <taxon>malvids</taxon>
        <taxon>Malvales</taxon>
        <taxon>Malvaceae</taxon>
        <taxon>Malvoideae</taxon>
        <taxon>Hibiscus</taxon>
    </lineage>
</organism>
<comment type="caution">
    <text evidence="7">The sequence shown here is derived from an EMBL/GenBank/DDBJ whole genome shotgun (WGS) entry which is preliminary data.</text>
</comment>
<keyword evidence="8" id="KW-1185">Reference proteome</keyword>
<keyword evidence="5" id="KW-0472">Membrane</keyword>
<keyword evidence="3" id="KW-1133">Transmembrane helix</keyword>
<dbReference type="EMBL" id="VEPZ02000982">
    <property type="protein sequence ID" value="KAE8705206.1"/>
    <property type="molecule type" value="Genomic_DNA"/>
</dbReference>
<keyword evidence="4" id="KW-0333">Golgi apparatus</keyword>
<sequence>MRSSMIQLGFLNPSFYTAAALAISKSSQQPPLSAPPKPDLTSCCRHDSATPPRRRSLQECHEATHVDLYAKKAYELLKHAMGNPACTPSTSLSQQSICKLALRTLPKEVYQIKWDVVVVDGPIGNAPDAPGRMSTIYTASMLARAGKTTHVVENSGTLGSLINRILQGFALPRRFRYSSLPFSAATEAKSEYNIRNIFGQMLYMNVIITPIWLLVEFGFEHADNWEEIADTWKWIFLSSAMRVNEEQQVHLASQN</sequence>
<evidence type="ECO:0000313" key="7">
    <source>
        <dbReference type="EMBL" id="KAE8705206.1"/>
    </source>
</evidence>
<evidence type="ECO:0000256" key="3">
    <source>
        <dbReference type="ARBA" id="ARBA00022989"/>
    </source>
</evidence>
<gene>
    <name evidence="7" type="ORF">F3Y22_tig00110429pilonHSYRG00187</name>
</gene>